<name>A0A0N1HBD3_9EURO</name>
<dbReference type="RefSeq" id="XP_018005818.1">
    <property type="nucleotide sequence ID" value="XM_018148735.1"/>
</dbReference>
<keyword evidence="1" id="KW-1133">Transmembrane helix</keyword>
<reference evidence="2 3" key="1">
    <citation type="submission" date="2015-06" db="EMBL/GenBank/DDBJ databases">
        <title>Draft genome of the ant-associated black yeast Phialophora attae CBS 131958.</title>
        <authorList>
            <person name="Moreno L.F."/>
            <person name="Stielow B.J."/>
            <person name="de Hoog S."/>
            <person name="Vicente V.A."/>
            <person name="Weiss V.A."/>
            <person name="de Vries M."/>
            <person name="Cruz L.M."/>
            <person name="Souza E.M."/>
        </authorList>
    </citation>
    <scope>NUCLEOTIDE SEQUENCE [LARGE SCALE GENOMIC DNA]</scope>
    <source>
        <strain evidence="2 3">CBS 131958</strain>
    </source>
</reference>
<keyword evidence="1" id="KW-0812">Transmembrane</keyword>
<organism evidence="2 3">
    <name type="scientific">Cyphellophora attinorum</name>
    <dbReference type="NCBI Taxonomy" id="1664694"/>
    <lineage>
        <taxon>Eukaryota</taxon>
        <taxon>Fungi</taxon>
        <taxon>Dikarya</taxon>
        <taxon>Ascomycota</taxon>
        <taxon>Pezizomycotina</taxon>
        <taxon>Eurotiomycetes</taxon>
        <taxon>Chaetothyriomycetidae</taxon>
        <taxon>Chaetothyriales</taxon>
        <taxon>Cyphellophoraceae</taxon>
        <taxon>Cyphellophora</taxon>
    </lineage>
</organism>
<accession>A0A0N1HBD3</accession>
<dbReference type="VEuPathDB" id="FungiDB:AB675_829"/>
<feature type="transmembrane region" description="Helical" evidence="1">
    <location>
        <begin position="564"/>
        <end position="585"/>
    </location>
</feature>
<dbReference type="EMBL" id="LFJN01000001">
    <property type="protein sequence ID" value="KPI45855.1"/>
    <property type="molecule type" value="Genomic_DNA"/>
</dbReference>
<gene>
    <name evidence="2" type="ORF">AB675_829</name>
</gene>
<dbReference type="AlphaFoldDB" id="A0A0N1HBD3"/>
<proteinExistence type="predicted"/>
<evidence type="ECO:0000313" key="2">
    <source>
        <dbReference type="EMBL" id="KPI45855.1"/>
    </source>
</evidence>
<keyword evidence="3" id="KW-1185">Reference proteome</keyword>
<keyword evidence="1" id="KW-0472">Membrane</keyword>
<protein>
    <submittedName>
        <fullName evidence="2">Uncharacterized protein</fullName>
    </submittedName>
</protein>
<dbReference type="GeneID" id="28740604"/>
<dbReference type="Proteomes" id="UP000038010">
    <property type="component" value="Unassembled WGS sequence"/>
</dbReference>
<sequence>MTLEAKELVLLYAEVDDVVMVALATIDADVLSEDGVPEALLSVVFDEKLVNEAEPVAVKEEINWEVDRMEAEKLKESELESKEPVDVTFVVVDSDDTFCMELRLSGVDDGMPSALADELANELGVVTAEEVEVEVAGRGVRLVKDVKLTAAEELVFDVADTEVPFVNGADVSKALLLVLANAAGDVVFAADVVASEVIRLLVFDATDVEVLLENKADVSDEELLVLTDAEDDVEFAGEELTPELAFDVSDTEVLFANGVELPEDELLVLADAAGDVAFTSEELTSEVICDVVVVNEVKFVKLAVLVTTSEDSEVGKVDELMFAGPESKELVAALVATNDELADEEKVAVSLTDVVVLGARLETGVLASVDEVVFTAVENELEDVDEVRFAGPESKELDPGVVARDDELVDDERVAVSLTDAEVVIARLLVVVLDPVMASDELEVTIAAEVACASDVLGTVELDVELGQATNITSVICYAWLTKSALTRGWQELKSSRLAILRIYAIEHDVYDIVDLAEKRLTTNENGVSPMEDTIFQTESRIDVALRLQWRECDMLFLGIRETYVVIAAAVVVLLVVMAGEGWIVEVDAAEDCAELEALLPLDEDATVEVVAELNSLTLVGKATSDELAEETTAAPLLEELPEEELVGALAADDTELLVLANMGLSVLANELDTDVAVVMTLLVDTELLVLANMGFSVLTNELDADVVVVVTLLVETSVLLATGFVELD</sequence>
<evidence type="ECO:0000313" key="3">
    <source>
        <dbReference type="Proteomes" id="UP000038010"/>
    </source>
</evidence>
<evidence type="ECO:0000256" key="1">
    <source>
        <dbReference type="SAM" id="Phobius"/>
    </source>
</evidence>
<comment type="caution">
    <text evidence="2">The sequence shown here is derived from an EMBL/GenBank/DDBJ whole genome shotgun (WGS) entry which is preliminary data.</text>
</comment>